<feature type="domain" description="4Fe-4S ferredoxin-type" evidence="8">
    <location>
        <begin position="56"/>
        <end position="89"/>
    </location>
</feature>
<evidence type="ECO:0000256" key="4">
    <source>
        <dbReference type="ARBA" id="ARBA00022737"/>
    </source>
</evidence>
<name>A0A7C8BSJ5_9ACTN</name>
<evidence type="ECO:0000256" key="3">
    <source>
        <dbReference type="ARBA" id="ARBA00022723"/>
    </source>
</evidence>
<dbReference type="Pfam" id="PF13247">
    <property type="entry name" value="Fer4_11"/>
    <property type="match status" value="1"/>
</dbReference>
<evidence type="ECO:0000256" key="7">
    <source>
        <dbReference type="ARBA" id="ARBA00023014"/>
    </source>
</evidence>
<keyword evidence="2" id="KW-0004">4Fe-4S</keyword>
<accession>A0A7C8BSJ5</accession>
<keyword evidence="5" id="KW-0249">Electron transport</keyword>
<evidence type="ECO:0000313" key="9">
    <source>
        <dbReference type="EMBL" id="KAB1651115.1"/>
    </source>
</evidence>
<keyword evidence="1" id="KW-0813">Transport</keyword>
<keyword evidence="6" id="KW-0408">Iron</keyword>
<feature type="domain" description="4Fe-4S ferredoxin-type" evidence="8">
    <location>
        <begin position="4"/>
        <end position="32"/>
    </location>
</feature>
<dbReference type="RefSeq" id="WP_151429819.1">
    <property type="nucleotide sequence ID" value="NZ_JANJZI010000009.1"/>
</dbReference>
<dbReference type="CDD" id="cd16371">
    <property type="entry name" value="DMSOR_beta_like"/>
    <property type="match status" value="1"/>
</dbReference>
<protein>
    <submittedName>
        <fullName evidence="9">Dimethyl sulfoxide reductase subunit B</fullName>
    </submittedName>
</protein>
<gene>
    <name evidence="9" type="ORF">F8D48_02405</name>
</gene>
<dbReference type="GO" id="GO:0046872">
    <property type="term" value="F:metal ion binding"/>
    <property type="evidence" value="ECO:0007669"/>
    <property type="project" value="UniProtKB-KW"/>
</dbReference>
<evidence type="ECO:0000256" key="2">
    <source>
        <dbReference type="ARBA" id="ARBA00022485"/>
    </source>
</evidence>
<comment type="caution">
    <text evidence="9">The sequence shown here is derived from an EMBL/GenBank/DDBJ whole genome shotgun (WGS) entry which is preliminary data.</text>
</comment>
<dbReference type="PANTHER" id="PTHR43177">
    <property type="entry name" value="PROTEIN NRFC"/>
    <property type="match status" value="1"/>
</dbReference>
<evidence type="ECO:0000256" key="6">
    <source>
        <dbReference type="ARBA" id="ARBA00023004"/>
    </source>
</evidence>
<dbReference type="InterPro" id="IPR050954">
    <property type="entry name" value="ET_IronSulfur_Cluster-Binding"/>
</dbReference>
<proteinExistence type="predicted"/>
<organism evidence="9 10">
    <name type="scientific">Adlercreutzia muris</name>
    <dbReference type="NCBI Taxonomy" id="1796610"/>
    <lineage>
        <taxon>Bacteria</taxon>
        <taxon>Bacillati</taxon>
        <taxon>Actinomycetota</taxon>
        <taxon>Coriobacteriia</taxon>
        <taxon>Eggerthellales</taxon>
        <taxon>Eggerthellaceae</taxon>
        <taxon>Adlercreutzia</taxon>
    </lineage>
</organism>
<dbReference type="InterPro" id="IPR017900">
    <property type="entry name" value="4Fe4S_Fe_S_CS"/>
</dbReference>
<dbReference type="Gene3D" id="3.30.70.20">
    <property type="match status" value="2"/>
</dbReference>
<dbReference type="SUPFAM" id="SSF54862">
    <property type="entry name" value="4Fe-4S ferredoxins"/>
    <property type="match status" value="1"/>
</dbReference>
<sequence>MAQLGFFFDGSRCTGCKTCVVACKDGFDLGVGVAFRRVYECVEGCTEKDGAGICSTTCRVFYLSLGCNHCSRPVCIEVCPTQAMAKDEATGLVAVNTRKCIGCGYCHLACPYNAPQVDKSRGHSVKCEGCPDRLAAGEAPLCVLACPARALGFGTAEAMAARGERASAPPLPPAEETCPNLYIKPSRDSRAAGGGVAIGNVAETR</sequence>
<dbReference type="PROSITE" id="PS51379">
    <property type="entry name" value="4FE4S_FER_2"/>
    <property type="match status" value="3"/>
</dbReference>
<dbReference type="EMBL" id="WAJS01000005">
    <property type="protein sequence ID" value="KAB1651115.1"/>
    <property type="molecule type" value="Genomic_DNA"/>
</dbReference>
<dbReference type="Proteomes" id="UP000479639">
    <property type="component" value="Unassembled WGS sequence"/>
</dbReference>
<dbReference type="InterPro" id="IPR017896">
    <property type="entry name" value="4Fe4S_Fe-S-bd"/>
</dbReference>
<reference evidence="9 10" key="1">
    <citation type="submission" date="2019-09" db="EMBL/GenBank/DDBJ databases">
        <title>Whole genome shotgun sequencing (WGS) of Ellagibacter isourolithinifaciens DSM 104140(T) and Adlercreutzia muris DSM 29508(T).</title>
        <authorList>
            <person name="Stoll D.A."/>
            <person name="Danylec N."/>
            <person name="Huch M."/>
        </authorList>
    </citation>
    <scope>NUCLEOTIDE SEQUENCE [LARGE SCALE GENOMIC DNA]</scope>
    <source>
        <strain evidence="9 10">DSM 29508</strain>
    </source>
</reference>
<dbReference type="GO" id="GO:0051539">
    <property type="term" value="F:4 iron, 4 sulfur cluster binding"/>
    <property type="evidence" value="ECO:0007669"/>
    <property type="project" value="UniProtKB-KW"/>
</dbReference>
<dbReference type="PANTHER" id="PTHR43177:SF5">
    <property type="entry name" value="ANAEROBIC DIMETHYL SULFOXIDE REDUCTASE CHAIN B-RELATED"/>
    <property type="match status" value="1"/>
</dbReference>
<keyword evidence="7" id="KW-0411">Iron-sulfur</keyword>
<dbReference type="AlphaFoldDB" id="A0A7C8BSJ5"/>
<feature type="domain" description="4Fe-4S ferredoxin-type" evidence="8">
    <location>
        <begin position="91"/>
        <end position="120"/>
    </location>
</feature>
<evidence type="ECO:0000259" key="8">
    <source>
        <dbReference type="PROSITE" id="PS51379"/>
    </source>
</evidence>
<evidence type="ECO:0000256" key="5">
    <source>
        <dbReference type="ARBA" id="ARBA00022982"/>
    </source>
</evidence>
<keyword evidence="4" id="KW-0677">Repeat</keyword>
<evidence type="ECO:0000313" key="10">
    <source>
        <dbReference type="Proteomes" id="UP000479639"/>
    </source>
</evidence>
<evidence type="ECO:0000256" key="1">
    <source>
        <dbReference type="ARBA" id="ARBA00022448"/>
    </source>
</evidence>
<keyword evidence="10" id="KW-1185">Reference proteome</keyword>
<keyword evidence="3" id="KW-0479">Metal-binding</keyword>
<dbReference type="PROSITE" id="PS00198">
    <property type="entry name" value="4FE4S_FER_1"/>
    <property type="match status" value="1"/>
</dbReference>